<dbReference type="EMBL" id="BTGU01000117">
    <property type="protein sequence ID" value="GMN61813.1"/>
    <property type="molecule type" value="Genomic_DNA"/>
</dbReference>
<feature type="compositionally biased region" description="Low complexity" evidence="1">
    <location>
        <begin position="9"/>
        <end position="31"/>
    </location>
</feature>
<comment type="caution">
    <text evidence="3">The sequence shown here is derived from an EMBL/GenBank/DDBJ whole genome shotgun (WGS) entry which is preliminary data.</text>
</comment>
<organism evidence="3 4">
    <name type="scientific">Ficus carica</name>
    <name type="common">Common fig</name>
    <dbReference type="NCBI Taxonomy" id="3494"/>
    <lineage>
        <taxon>Eukaryota</taxon>
        <taxon>Viridiplantae</taxon>
        <taxon>Streptophyta</taxon>
        <taxon>Embryophyta</taxon>
        <taxon>Tracheophyta</taxon>
        <taxon>Spermatophyta</taxon>
        <taxon>Magnoliopsida</taxon>
        <taxon>eudicotyledons</taxon>
        <taxon>Gunneridae</taxon>
        <taxon>Pentapetalae</taxon>
        <taxon>rosids</taxon>
        <taxon>fabids</taxon>
        <taxon>Rosales</taxon>
        <taxon>Moraceae</taxon>
        <taxon>Ficeae</taxon>
        <taxon>Ficus</taxon>
    </lineage>
</organism>
<sequence length="143" mass="15385">MKPKSPNHSAKPSASRRAEPSSAALPSPSVAICAPQTRGPQLPPTSSHAHTCLARTAFSLGELRPRASSAAPFTIHVGPAMQHPSSQRTPHVNVGPDVGHFLLFALSALTCGHFIGFFLQRHRFPSVGFSNQYQFFIHQINAL</sequence>
<keyword evidence="4" id="KW-1185">Reference proteome</keyword>
<evidence type="ECO:0000256" key="2">
    <source>
        <dbReference type="SAM" id="Phobius"/>
    </source>
</evidence>
<gene>
    <name evidence="3" type="ORF">TIFTF001_030890</name>
</gene>
<proteinExistence type="predicted"/>
<evidence type="ECO:0000313" key="3">
    <source>
        <dbReference type="EMBL" id="GMN61813.1"/>
    </source>
</evidence>
<feature type="transmembrane region" description="Helical" evidence="2">
    <location>
        <begin position="98"/>
        <end position="119"/>
    </location>
</feature>
<keyword evidence="2" id="KW-1133">Transmembrane helix</keyword>
<feature type="region of interest" description="Disordered" evidence="1">
    <location>
        <begin position="1"/>
        <end position="48"/>
    </location>
</feature>
<name>A0AA88DUL2_FICCA</name>
<evidence type="ECO:0000256" key="1">
    <source>
        <dbReference type="SAM" id="MobiDB-lite"/>
    </source>
</evidence>
<accession>A0AA88DUL2</accession>
<reference evidence="3" key="1">
    <citation type="submission" date="2023-07" db="EMBL/GenBank/DDBJ databases">
        <title>draft genome sequence of fig (Ficus carica).</title>
        <authorList>
            <person name="Takahashi T."/>
            <person name="Nishimura K."/>
        </authorList>
    </citation>
    <scope>NUCLEOTIDE SEQUENCE</scope>
</reference>
<protein>
    <submittedName>
        <fullName evidence="3">Uncharacterized protein</fullName>
    </submittedName>
</protein>
<evidence type="ECO:0000313" key="4">
    <source>
        <dbReference type="Proteomes" id="UP001187192"/>
    </source>
</evidence>
<dbReference type="Proteomes" id="UP001187192">
    <property type="component" value="Unassembled WGS sequence"/>
</dbReference>
<keyword evidence="2" id="KW-0472">Membrane</keyword>
<dbReference type="AlphaFoldDB" id="A0AA88DUL2"/>
<keyword evidence="2" id="KW-0812">Transmembrane</keyword>